<evidence type="ECO:0000313" key="11">
    <source>
        <dbReference type="Proteomes" id="UP000784294"/>
    </source>
</evidence>
<dbReference type="PROSITE" id="PS51215">
    <property type="entry name" value="AWS"/>
    <property type="match status" value="1"/>
</dbReference>
<evidence type="ECO:0008006" key="12">
    <source>
        <dbReference type="Google" id="ProtNLM"/>
    </source>
</evidence>
<evidence type="ECO:0000256" key="6">
    <source>
        <dbReference type="ARBA" id="ARBA00022691"/>
    </source>
</evidence>
<comment type="subcellular location">
    <subcellularLocation>
        <location evidence="2">Chromosome</location>
    </subcellularLocation>
    <subcellularLocation>
        <location evidence="1">Nucleus</location>
    </subcellularLocation>
</comment>
<evidence type="ECO:0000256" key="7">
    <source>
        <dbReference type="ARBA" id="ARBA00023242"/>
    </source>
</evidence>
<gene>
    <name evidence="10" type="ORF">PXEA_LOCUS11943</name>
</gene>
<evidence type="ECO:0000256" key="4">
    <source>
        <dbReference type="ARBA" id="ARBA00022603"/>
    </source>
</evidence>
<protein>
    <recommendedName>
        <fullName evidence="12">SET domain-containing protein</fullName>
    </recommendedName>
</protein>
<dbReference type="Pfam" id="PF00856">
    <property type="entry name" value="SET"/>
    <property type="match status" value="1"/>
</dbReference>
<keyword evidence="5" id="KW-0808">Transferase</keyword>
<keyword evidence="7" id="KW-0539">Nucleus</keyword>
<dbReference type="AlphaFoldDB" id="A0A448WRM6"/>
<dbReference type="Pfam" id="PF17907">
    <property type="entry name" value="AWS"/>
    <property type="match status" value="1"/>
</dbReference>
<dbReference type="GO" id="GO:0005694">
    <property type="term" value="C:chromosome"/>
    <property type="evidence" value="ECO:0007669"/>
    <property type="project" value="UniProtKB-SubCell"/>
</dbReference>
<reference evidence="10" key="1">
    <citation type="submission" date="2018-11" db="EMBL/GenBank/DDBJ databases">
        <authorList>
            <consortium name="Pathogen Informatics"/>
        </authorList>
    </citation>
    <scope>NUCLEOTIDE SEQUENCE</scope>
</reference>
<accession>A0A448WRM6</accession>
<dbReference type="PROSITE" id="PS50280">
    <property type="entry name" value="SET"/>
    <property type="match status" value="1"/>
</dbReference>
<dbReference type="InterPro" id="IPR050777">
    <property type="entry name" value="SET2_Histone-Lys_MeTrsfase"/>
</dbReference>
<keyword evidence="4" id="KW-0489">Methyltransferase</keyword>
<dbReference type="SMART" id="SM00570">
    <property type="entry name" value="AWS"/>
    <property type="match status" value="1"/>
</dbReference>
<evidence type="ECO:0000256" key="5">
    <source>
        <dbReference type="ARBA" id="ARBA00022679"/>
    </source>
</evidence>
<dbReference type="GO" id="GO:0032259">
    <property type="term" value="P:methylation"/>
    <property type="evidence" value="ECO:0007669"/>
    <property type="project" value="UniProtKB-KW"/>
</dbReference>
<dbReference type="GO" id="GO:0042054">
    <property type="term" value="F:histone methyltransferase activity"/>
    <property type="evidence" value="ECO:0007669"/>
    <property type="project" value="InterPro"/>
</dbReference>
<evidence type="ECO:0000256" key="3">
    <source>
        <dbReference type="ARBA" id="ARBA00022454"/>
    </source>
</evidence>
<dbReference type="EMBL" id="CAAALY010037313">
    <property type="protein sequence ID" value="VEL18503.1"/>
    <property type="molecule type" value="Genomic_DNA"/>
</dbReference>
<evidence type="ECO:0000259" key="9">
    <source>
        <dbReference type="PROSITE" id="PS51215"/>
    </source>
</evidence>
<keyword evidence="11" id="KW-1185">Reference proteome</keyword>
<dbReference type="GO" id="GO:0005634">
    <property type="term" value="C:nucleus"/>
    <property type="evidence" value="ECO:0007669"/>
    <property type="project" value="UniProtKB-SubCell"/>
</dbReference>
<keyword evidence="3" id="KW-0158">Chromosome</keyword>
<sequence length="210" mass="23210">MESDTPHIDFFSELADAPRPCYQHILENDTSRLEDQSAIGSSASDGVSTGSSVGTAVGGGTRRWICDCAQPSSTELAAGLFSCGPGCINRAINIECSPRCPAGEGCSNRAFKQRWYAPSRPFYAGPDKGWGLKALDLISKGSFIIEYVGEMIDFNEFRRRVRHYERLGRVHHYFMAVSPDRFIDAGSKGNWARFVNHSCEPNSETQKVIF</sequence>
<dbReference type="SUPFAM" id="SSF82199">
    <property type="entry name" value="SET domain"/>
    <property type="match status" value="1"/>
</dbReference>
<feature type="domain" description="SET" evidence="8">
    <location>
        <begin position="117"/>
        <end position="210"/>
    </location>
</feature>
<dbReference type="InterPro" id="IPR006560">
    <property type="entry name" value="AWS_dom"/>
</dbReference>
<dbReference type="InterPro" id="IPR001214">
    <property type="entry name" value="SET_dom"/>
</dbReference>
<proteinExistence type="predicted"/>
<dbReference type="PANTHER" id="PTHR22884">
    <property type="entry name" value="SET DOMAIN PROTEINS"/>
    <property type="match status" value="1"/>
</dbReference>
<comment type="caution">
    <text evidence="10">The sequence shown here is derived from an EMBL/GenBank/DDBJ whole genome shotgun (WGS) entry which is preliminary data.</text>
</comment>
<evidence type="ECO:0000313" key="10">
    <source>
        <dbReference type="EMBL" id="VEL18503.1"/>
    </source>
</evidence>
<name>A0A448WRM6_9PLAT</name>
<dbReference type="Gene3D" id="2.170.270.10">
    <property type="entry name" value="SET domain"/>
    <property type="match status" value="1"/>
</dbReference>
<organism evidence="10 11">
    <name type="scientific">Protopolystoma xenopodis</name>
    <dbReference type="NCBI Taxonomy" id="117903"/>
    <lineage>
        <taxon>Eukaryota</taxon>
        <taxon>Metazoa</taxon>
        <taxon>Spiralia</taxon>
        <taxon>Lophotrochozoa</taxon>
        <taxon>Platyhelminthes</taxon>
        <taxon>Monogenea</taxon>
        <taxon>Polyopisthocotylea</taxon>
        <taxon>Polystomatidea</taxon>
        <taxon>Polystomatidae</taxon>
        <taxon>Protopolystoma</taxon>
    </lineage>
</organism>
<feature type="domain" description="AWS" evidence="9">
    <location>
        <begin position="61"/>
        <end position="115"/>
    </location>
</feature>
<dbReference type="InterPro" id="IPR046341">
    <property type="entry name" value="SET_dom_sf"/>
</dbReference>
<evidence type="ECO:0000259" key="8">
    <source>
        <dbReference type="PROSITE" id="PS50280"/>
    </source>
</evidence>
<dbReference type="SMART" id="SM00317">
    <property type="entry name" value="SET"/>
    <property type="match status" value="1"/>
</dbReference>
<keyword evidence="6" id="KW-0949">S-adenosyl-L-methionine</keyword>
<dbReference type="OrthoDB" id="422362at2759"/>
<evidence type="ECO:0000256" key="2">
    <source>
        <dbReference type="ARBA" id="ARBA00004286"/>
    </source>
</evidence>
<evidence type="ECO:0000256" key="1">
    <source>
        <dbReference type="ARBA" id="ARBA00004123"/>
    </source>
</evidence>
<dbReference type="Proteomes" id="UP000784294">
    <property type="component" value="Unassembled WGS sequence"/>
</dbReference>